<gene>
    <name evidence="1" type="ORF">MOTC310_27500</name>
</gene>
<accession>A0ABU7TVV8</accession>
<organism evidence="1 2">
    <name type="scientific">Methylobacterium oryzae</name>
    <dbReference type="NCBI Taxonomy" id="334852"/>
    <lineage>
        <taxon>Bacteria</taxon>
        <taxon>Pseudomonadati</taxon>
        <taxon>Pseudomonadota</taxon>
        <taxon>Alphaproteobacteria</taxon>
        <taxon>Hyphomicrobiales</taxon>
        <taxon>Methylobacteriaceae</taxon>
        <taxon>Methylobacterium</taxon>
    </lineage>
</organism>
<dbReference type="RefSeq" id="WP_331289507.1">
    <property type="nucleotide sequence ID" value="NZ_MLBR01000009.1"/>
</dbReference>
<reference evidence="1 2" key="1">
    <citation type="journal article" date="2012" name="Genet. Mol. Biol.">
        <title>Analysis of 16S rRNA and mxaF genes revealing insights into Methylobacterium niche-specific plant association.</title>
        <authorList>
            <person name="Dourado M.N."/>
            <person name="Andreote F.D."/>
            <person name="Dini-Andreote F."/>
            <person name="Conti R."/>
            <person name="Araujo J.M."/>
            <person name="Araujo W.L."/>
        </authorList>
    </citation>
    <scope>NUCLEOTIDE SEQUENCE [LARGE SCALE GENOMIC DNA]</scope>
    <source>
        <strain evidence="1 2">TC3-10</strain>
    </source>
</reference>
<dbReference type="Proteomes" id="UP001355206">
    <property type="component" value="Unassembled WGS sequence"/>
</dbReference>
<evidence type="ECO:0000313" key="1">
    <source>
        <dbReference type="EMBL" id="MEE7493958.1"/>
    </source>
</evidence>
<keyword evidence="2" id="KW-1185">Reference proteome</keyword>
<comment type="caution">
    <text evidence="1">The sequence shown here is derived from an EMBL/GenBank/DDBJ whole genome shotgun (WGS) entry which is preliminary data.</text>
</comment>
<sequence>MSMEAYALCPRPLAGVSDWQTGLDALGFDLQLRGTAIPPASSGHLPALRRGRASGFECALIPFPELKDTYPETDFAGSWPCVYAFWFGTIAESIGAVMAITACVKLVDGLAFYPEEGRLLTADQAVRYARETVPAAEELERQLGPGPD</sequence>
<proteinExistence type="predicted"/>
<name>A0ABU7TVV8_9HYPH</name>
<protein>
    <submittedName>
        <fullName evidence="1">Uncharacterized protein</fullName>
    </submittedName>
</protein>
<evidence type="ECO:0000313" key="2">
    <source>
        <dbReference type="Proteomes" id="UP001355206"/>
    </source>
</evidence>
<dbReference type="EMBL" id="MLCA01000014">
    <property type="protein sequence ID" value="MEE7493958.1"/>
    <property type="molecule type" value="Genomic_DNA"/>
</dbReference>